<gene>
    <name evidence="1" type="ORF">UCMB321_3785</name>
</gene>
<dbReference type="AlphaFoldDB" id="A0A0C2HZC9"/>
<dbReference type="AntiFam" id="ANF00174">
    <property type="entry name" value="Shadow ORF (irp2)"/>
</dbReference>
<accession>A0A0C2HZC9</accession>
<organism evidence="1 2">
    <name type="scientific">Pseudomonas batumici</name>
    <dbReference type="NCBI Taxonomy" id="226910"/>
    <lineage>
        <taxon>Bacteria</taxon>
        <taxon>Pseudomonadati</taxon>
        <taxon>Pseudomonadota</taxon>
        <taxon>Gammaproteobacteria</taxon>
        <taxon>Pseudomonadales</taxon>
        <taxon>Pseudomonadaceae</taxon>
        <taxon>Pseudomonas</taxon>
    </lineage>
</organism>
<reference evidence="1 2" key="1">
    <citation type="submission" date="2015-01" db="EMBL/GenBank/DDBJ databases">
        <title>Complete genome of Pseudomonas batumici UCM B-321 producer of the batumin antibiotic with strong antistaphilococcal and potential anticancer activity.</title>
        <authorList>
            <person name="Klochko V.V."/>
            <person name="Zelena L.B."/>
            <person name="Elena K.A."/>
            <person name="Reva O.N."/>
        </authorList>
    </citation>
    <scope>NUCLEOTIDE SEQUENCE [LARGE SCALE GENOMIC DNA]</scope>
    <source>
        <strain evidence="1 2">UCM B-321</strain>
    </source>
</reference>
<evidence type="ECO:0000313" key="2">
    <source>
        <dbReference type="Proteomes" id="UP000031535"/>
    </source>
</evidence>
<proteinExistence type="predicted"/>
<keyword evidence="2" id="KW-1185">Reference proteome</keyword>
<sequence length="376" mass="40167">MDEGAGHHVLGQVLEQFAAQLFGGGRFAAQIGHQTLAVRLARIVLAGDYHHFANTGAQGQGGLDFADLDAQAANLHLEVIASQVFQGTIGQPAAEVAGLVQARLRLAGKRVGDKTFGAQLWLVQVTPGHADAADMQLPGHAQRLYLAQGIQHMHLDIGDRAADRHAFARVAGTALPDGDVDGRFGRAIEVMQFDPGQLLFEAPLQAAGQGLAAAQHPTQRGEVAGIAVFEEQVEHRRYEVQQGDAAVAHHPGQVVGLLVTARAGHDQLGTGEQWQEELPDRHVETERGLLQDTIAGVDGVFVAGPEQAVDHAQVFVHHPFRCAGGARGVEHIGQVARQQAEGPGVRVVGGLRGQLRAVVGVVEQQYRHVRRWQTVQ</sequence>
<comment type="caution">
    <text evidence="1">The sequence shown here is derived from an EMBL/GenBank/DDBJ whole genome shotgun (WGS) entry which is preliminary data.</text>
</comment>
<evidence type="ECO:0000313" key="1">
    <source>
        <dbReference type="EMBL" id="KIH82451.1"/>
    </source>
</evidence>
<name>A0A0C2HZC9_9PSED</name>
<dbReference type="PATRIC" id="fig|226910.6.peg.3777"/>
<dbReference type="AntiFam" id="ANF00178">
    <property type="entry name" value="Shadow ORF (opposite dhbF)"/>
</dbReference>
<dbReference type="Proteomes" id="UP000031535">
    <property type="component" value="Unassembled WGS sequence"/>
</dbReference>
<dbReference type="EMBL" id="JXDG01000051">
    <property type="protein sequence ID" value="KIH82451.1"/>
    <property type="molecule type" value="Genomic_DNA"/>
</dbReference>
<protein>
    <submittedName>
        <fullName evidence="1">Uncharacterized protein</fullName>
    </submittedName>
</protein>
<dbReference type="STRING" id="226910.UCMB321_3785"/>